<evidence type="ECO:0000313" key="2">
    <source>
        <dbReference type="EMBL" id="HIR57125.1"/>
    </source>
</evidence>
<dbReference type="GO" id="GO:0030198">
    <property type="term" value="P:extracellular matrix organization"/>
    <property type="evidence" value="ECO:0007669"/>
    <property type="project" value="TreeGrafter"/>
</dbReference>
<sequence length="461" mass="49120">MAELNLGHVVGAQGPQGTTGPQGPQGEQGPKGDTGPQGPQGDPGPQGPQGIQGETGPAGPTGPEADPEKIVQQYTHTKSGATHNLTGPAGAKVIQFVATADYASGDLVAVNGITLKATDLRGLPLPDKTFVTGSDVIALVPNSASGGSITFQVLTPASNPNLLDNWYFVGGGSQQGGGQFPINQRGQTSYTGEVYGIDRWRGGTNTKVDITSSGIVLSTVPTPGSLSWVYKFERYDFFEKKAMTLSLLTTEHGLEYRTFTVPNLTPGTYWNSGVSPTDSVGNFMAEFNNEGVFQIRVGQNNFTLGQTSTIIAMKFELGPVQTLAHQDAEGNWVLNDPPPNFQQELAKCQRYQVVLRPYWKLLGYGYKNSFENAVINIPTPVPFRTCPTATISNISNMLLLKSDGSQISPTSATVNLVSDFENAVEITFTLPTNSDPVQTFYVLYASAKSSTPSVIIFDANL</sequence>
<dbReference type="InterPro" id="IPR050149">
    <property type="entry name" value="Collagen_superfamily"/>
</dbReference>
<protein>
    <submittedName>
        <fullName evidence="2">Collagen-like protein</fullName>
    </submittedName>
</protein>
<dbReference type="GO" id="GO:0005615">
    <property type="term" value="C:extracellular space"/>
    <property type="evidence" value="ECO:0007669"/>
    <property type="project" value="TreeGrafter"/>
</dbReference>
<dbReference type="Pfam" id="PF01391">
    <property type="entry name" value="Collagen"/>
    <property type="match status" value="1"/>
</dbReference>
<dbReference type="GO" id="GO:0031012">
    <property type="term" value="C:extracellular matrix"/>
    <property type="evidence" value="ECO:0007669"/>
    <property type="project" value="TreeGrafter"/>
</dbReference>
<reference evidence="2" key="2">
    <citation type="journal article" date="2021" name="PeerJ">
        <title>Extensive microbial diversity within the chicken gut microbiome revealed by metagenomics and culture.</title>
        <authorList>
            <person name="Gilroy R."/>
            <person name="Ravi A."/>
            <person name="Getino M."/>
            <person name="Pursley I."/>
            <person name="Horton D.L."/>
            <person name="Alikhan N.F."/>
            <person name="Baker D."/>
            <person name="Gharbi K."/>
            <person name="Hall N."/>
            <person name="Watson M."/>
            <person name="Adriaenssens E.M."/>
            <person name="Foster-Nyarko E."/>
            <person name="Jarju S."/>
            <person name="Secka A."/>
            <person name="Antonio M."/>
            <person name="Oren A."/>
            <person name="Chaudhuri R.R."/>
            <person name="La Ragione R."/>
            <person name="Hildebrand F."/>
            <person name="Pallen M.J."/>
        </authorList>
    </citation>
    <scope>NUCLEOTIDE SEQUENCE</scope>
    <source>
        <strain evidence="2">ChiSjej1B19-7085</strain>
    </source>
</reference>
<feature type="compositionally biased region" description="Low complexity" evidence="1">
    <location>
        <begin position="11"/>
        <end position="40"/>
    </location>
</feature>
<dbReference type="AlphaFoldDB" id="A0A9D1DQE9"/>
<evidence type="ECO:0000313" key="3">
    <source>
        <dbReference type="Proteomes" id="UP000886785"/>
    </source>
</evidence>
<dbReference type="Gene3D" id="1.20.5.320">
    <property type="entry name" value="6-Phosphogluconate Dehydrogenase, domain 3"/>
    <property type="match status" value="1"/>
</dbReference>
<dbReference type="Proteomes" id="UP000886785">
    <property type="component" value="Unassembled WGS sequence"/>
</dbReference>
<dbReference type="InterPro" id="IPR008160">
    <property type="entry name" value="Collagen"/>
</dbReference>
<dbReference type="GO" id="GO:0030020">
    <property type="term" value="F:extracellular matrix structural constituent conferring tensile strength"/>
    <property type="evidence" value="ECO:0007669"/>
    <property type="project" value="TreeGrafter"/>
</dbReference>
<evidence type="ECO:0000256" key="1">
    <source>
        <dbReference type="SAM" id="MobiDB-lite"/>
    </source>
</evidence>
<dbReference type="EMBL" id="DVHF01000064">
    <property type="protein sequence ID" value="HIR57125.1"/>
    <property type="molecule type" value="Genomic_DNA"/>
</dbReference>
<feature type="region of interest" description="Disordered" evidence="1">
    <location>
        <begin position="1"/>
        <end position="67"/>
    </location>
</feature>
<gene>
    <name evidence="2" type="ORF">IAA54_05600</name>
</gene>
<name>A0A9D1DQE9_9FIRM</name>
<dbReference type="PANTHER" id="PTHR24023:SF1082">
    <property type="entry name" value="COLLAGEN TRIPLE HELIX REPEAT"/>
    <property type="match status" value="1"/>
</dbReference>
<organism evidence="2 3">
    <name type="scientific">Candidatus Gallacutalibacter pullicola</name>
    <dbReference type="NCBI Taxonomy" id="2840830"/>
    <lineage>
        <taxon>Bacteria</taxon>
        <taxon>Bacillati</taxon>
        <taxon>Bacillota</taxon>
        <taxon>Clostridia</taxon>
        <taxon>Eubacteriales</taxon>
        <taxon>Candidatus Gallacutalibacter</taxon>
    </lineage>
</organism>
<comment type="caution">
    <text evidence="2">The sequence shown here is derived from an EMBL/GenBank/DDBJ whole genome shotgun (WGS) entry which is preliminary data.</text>
</comment>
<reference evidence="2" key="1">
    <citation type="submission" date="2020-10" db="EMBL/GenBank/DDBJ databases">
        <authorList>
            <person name="Gilroy R."/>
        </authorList>
    </citation>
    <scope>NUCLEOTIDE SEQUENCE</scope>
    <source>
        <strain evidence="2">ChiSjej1B19-7085</strain>
    </source>
</reference>
<proteinExistence type="predicted"/>
<feature type="compositionally biased region" description="Low complexity" evidence="1">
    <location>
        <begin position="48"/>
        <end position="64"/>
    </location>
</feature>
<dbReference type="PANTHER" id="PTHR24023">
    <property type="entry name" value="COLLAGEN ALPHA"/>
    <property type="match status" value="1"/>
</dbReference>
<accession>A0A9D1DQE9</accession>
<keyword evidence="2" id="KW-0176">Collagen</keyword>